<reference evidence="6" key="1">
    <citation type="submission" date="2019-01" db="EMBL/GenBank/DDBJ databases">
        <title>Draft genome sequences of three monokaryotic isolates of the white-rot basidiomycete fungus Dichomitus squalens.</title>
        <authorList>
            <consortium name="DOE Joint Genome Institute"/>
            <person name="Lopez S.C."/>
            <person name="Andreopoulos B."/>
            <person name="Pangilinan J."/>
            <person name="Lipzen A."/>
            <person name="Riley R."/>
            <person name="Ahrendt S."/>
            <person name="Ng V."/>
            <person name="Barry K."/>
            <person name="Daum C."/>
            <person name="Grigoriev I.V."/>
            <person name="Hilden K.S."/>
            <person name="Makela M.R."/>
            <person name="de Vries R.P."/>
        </authorList>
    </citation>
    <scope>NUCLEOTIDE SEQUENCE [LARGE SCALE GENOMIC DNA]</scope>
    <source>
        <strain evidence="6">OM18370.1</strain>
    </source>
</reference>
<comment type="subcellular location">
    <subcellularLocation>
        <location evidence="1">Nucleus</location>
    </subcellularLocation>
</comment>
<dbReference type="EMBL" id="ML143432">
    <property type="protein sequence ID" value="TBU27406.1"/>
    <property type="molecule type" value="Genomic_DNA"/>
</dbReference>
<evidence type="ECO:0000256" key="5">
    <source>
        <dbReference type="ARBA" id="ARBA00023242"/>
    </source>
</evidence>
<dbReference type="PANTHER" id="PTHR46481">
    <property type="entry name" value="ZINC FINGER BED DOMAIN-CONTAINING PROTEIN 4"/>
    <property type="match status" value="1"/>
</dbReference>
<evidence type="ECO:0000256" key="2">
    <source>
        <dbReference type="ARBA" id="ARBA00022723"/>
    </source>
</evidence>
<keyword evidence="3" id="KW-0863">Zinc-finger</keyword>
<keyword evidence="5" id="KW-0539">Nucleus</keyword>
<evidence type="ECO:0008006" key="7">
    <source>
        <dbReference type="Google" id="ProtNLM"/>
    </source>
</evidence>
<evidence type="ECO:0000313" key="6">
    <source>
        <dbReference type="EMBL" id="TBU27406.1"/>
    </source>
</evidence>
<organism evidence="6">
    <name type="scientific">Dichomitus squalens</name>
    <dbReference type="NCBI Taxonomy" id="114155"/>
    <lineage>
        <taxon>Eukaryota</taxon>
        <taxon>Fungi</taxon>
        <taxon>Dikarya</taxon>
        <taxon>Basidiomycota</taxon>
        <taxon>Agaricomycotina</taxon>
        <taxon>Agaricomycetes</taxon>
        <taxon>Polyporales</taxon>
        <taxon>Polyporaceae</taxon>
        <taxon>Dichomitus</taxon>
    </lineage>
</organism>
<dbReference type="AlphaFoldDB" id="A0A4Q9MMX9"/>
<name>A0A4Q9MMX9_9APHY</name>
<dbReference type="GO" id="GO:0005634">
    <property type="term" value="C:nucleus"/>
    <property type="evidence" value="ECO:0007669"/>
    <property type="project" value="UniProtKB-SubCell"/>
</dbReference>
<keyword evidence="4" id="KW-0862">Zinc</keyword>
<dbReference type="Proteomes" id="UP000292957">
    <property type="component" value="Unassembled WGS sequence"/>
</dbReference>
<accession>A0A4Q9MMX9</accession>
<dbReference type="GO" id="GO:0008270">
    <property type="term" value="F:zinc ion binding"/>
    <property type="evidence" value="ECO:0007669"/>
    <property type="project" value="UniProtKB-KW"/>
</dbReference>
<sequence>RLTSAHMAENLAEQLVECFRAFGIEDKVVAITSDNTKTNDAMMREIKKLLPQSRGPEGRVRCFAHVLSLVVKVCH</sequence>
<dbReference type="InterPro" id="IPR052035">
    <property type="entry name" value="ZnF_BED_domain_contain"/>
</dbReference>
<dbReference type="InterPro" id="IPR012337">
    <property type="entry name" value="RNaseH-like_sf"/>
</dbReference>
<dbReference type="OrthoDB" id="2748837at2759"/>
<gene>
    <name evidence="6" type="ORF">BD311DRAFT_665414</name>
</gene>
<protein>
    <recommendedName>
        <fullName evidence="7">DUF659 domain-containing protein</fullName>
    </recommendedName>
</protein>
<proteinExistence type="predicted"/>
<evidence type="ECO:0000256" key="1">
    <source>
        <dbReference type="ARBA" id="ARBA00004123"/>
    </source>
</evidence>
<keyword evidence="2" id="KW-0479">Metal-binding</keyword>
<dbReference type="SUPFAM" id="SSF53098">
    <property type="entry name" value="Ribonuclease H-like"/>
    <property type="match status" value="1"/>
</dbReference>
<feature type="non-terminal residue" evidence="6">
    <location>
        <position position="1"/>
    </location>
</feature>
<evidence type="ECO:0000256" key="4">
    <source>
        <dbReference type="ARBA" id="ARBA00022833"/>
    </source>
</evidence>
<dbReference type="PANTHER" id="PTHR46481:SF10">
    <property type="entry name" value="ZINC FINGER BED DOMAIN-CONTAINING PROTEIN 39"/>
    <property type="match status" value="1"/>
</dbReference>
<evidence type="ECO:0000256" key="3">
    <source>
        <dbReference type="ARBA" id="ARBA00022771"/>
    </source>
</evidence>